<evidence type="ECO:0000256" key="1">
    <source>
        <dbReference type="SAM" id="MobiDB-lite"/>
    </source>
</evidence>
<evidence type="ECO:0000313" key="2">
    <source>
        <dbReference type="EMBL" id="KAJ1722821.1"/>
    </source>
</evidence>
<organism evidence="2 3">
    <name type="scientific">Coemansia erecta</name>
    <dbReference type="NCBI Taxonomy" id="147472"/>
    <lineage>
        <taxon>Eukaryota</taxon>
        <taxon>Fungi</taxon>
        <taxon>Fungi incertae sedis</taxon>
        <taxon>Zoopagomycota</taxon>
        <taxon>Kickxellomycotina</taxon>
        <taxon>Kickxellomycetes</taxon>
        <taxon>Kickxellales</taxon>
        <taxon>Kickxellaceae</taxon>
        <taxon>Coemansia</taxon>
    </lineage>
</organism>
<reference evidence="2" key="1">
    <citation type="submission" date="2022-07" db="EMBL/GenBank/DDBJ databases">
        <title>Phylogenomic reconstructions and comparative analyses of Kickxellomycotina fungi.</title>
        <authorList>
            <person name="Reynolds N.K."/>
            <person name="Stajich J.E."/>
            <person name="Barry K."/>
            <person name="Grigoriev I.V."/>
            <person name="Crous P."/>
            <person name="Smith M.E."/>
        </authorList>
    </citation>
    <scope>NUCLEOTIDE SEQUENCE</scope>
    <source>
        <strain evidence="2">NBRC 32514</strain>
    </source>
</reference>
<feature type="region of interest" description="Disordered" evidence="1">
    <location>
        <begin position="69"/>
        <end position="100"/>
    </location>
</feature>
<feature type="compositionally biased region" description="Polar residues" evidence="1">
    <location>
        <begin position="126"/>
        <end position="144"/>
    </location>
</feature>
<proteinExistence type="predicted"/>
<name>A0A9W7XXI5_9FUNG</name>
<feature type="region of interest" description="Disordered" evidence="1">
    <location>
        <begin position="126"/>
        <end position="167"/>
    </location>
</feature>
<evidence type="ECO:0000313" key="3">
    <source>
        <dbReference type="Proteomes" id="UP001149813"/>
    </source>
</evidence>
<gene>
    <name evidence="2" type="ORF">LPJ53_002790</name>
</gene>
<protein>
    <submittedName>
        <fullName evidence="2">Uncharacterized protein</fullName>
    </submittedName>
</protein>
<dbReference type="Proteomes" id="UP001149813">
    <property type="component" value="Unassembled WGS sequence"/>
</dbReference>
<keyword evidence="3" id="KW-1185">Reference proteome</keyword>
<dbReference type="AlphaFoldDB" id="A0A9W7XXI5"/>
<comment type="caution">
    <text evidence="2">The sequence shown here is derived from an EMBL/GenBank/DDBJ whole genome shotgun (WGS) entry which is preliminary data.</text>
</comment>
<accession>A0A9W7XXI5</accession>
<sequence length="200" mass="22201">MFNRTFTHLSSKRRRSSVAEIEPPVVVDQELLRLHGGKRLRSSVFGHWKSQIPSEEDTLPAFTHHSDAAATASQYSHQQPHSHHVAGHVSSDFNYSSSSSGSSGNGAYESLCYESPTSAHRHLTATDSASTMPTPSLSPESSGNYDEDGDDNMGDSTSDYDDTDIDPASEYYHINMLLNQLHRERALRQSQQPPDSRHCR</sequence>
<feature type="compositionally biased region" description="Acidic residues" evidence="1">
    <location>
        <begin position="145"/>
        <end position="167"/>
    </location>
</feature>
<dbReference type="OrthoDB" id="5546988at2759"/>
<dbReference type="EMBL" id="JANBOJ010000093">
    <property type="protein sequence ID" value="KAJ1722821.1"/>
    <property type="molecule type" value="Genomic_DNA"/>
</dbReference>